<dbReference type="Gene3D" id="1.10.3680.10">
    <property type="entry name" value="TerB-like"/>
    <property type="match status" value="1"/>
</dbReference>
<dbReference type="InterPro" id="IPR029024">
    <property type="entry name" value="TerB-like"/>
</dbReference>
<feature type="transmembrane region" description="Helical" evidence="11">
    <location>
        <begin position="217"/>
        <end position="238"/>
    </location>
</feature>
<feature type="transmembrane region" description="Helical" evidence="11">
    <location>
        <begin position="93"/>
        <end position="116"/>
    </location>
</feature>
<feature type="transmembrane region" description="Helical" evidence="11">
    <location>
        <begin position="20"/>
        <end position="42"/>
    </location>
</feature>
<evidence type="ECO:0000256" key="6">
    <source>
        <dbReference type="ARBA" id="ARBA00022958"/>
    </source>
</evidence>
<dbReference type="InterPro" id="IPR005821">
    <property type="entry name" value="Ion_trans_dom"/>
</dbReference>
<dbReference type="SUPFAM" id="SSF158682">
    <property type="entry name" value="TerB-like"/>
    <property type="match status" value="1"/>
</dbReference>
<name>A0A3B0REA7_9ZZZZ</name>
<gene>
    <name evidence="13" type="ORF">MNBD_ALPHA07-1018</name>
</gene>
<accession>A0A3B0REA7</accession>
<evidence type="ECO:0000256" key="4">
    <source>
        <dbReference type="ARBA" id="ARBA00022692"/>
    </source>
</evidence>
<sequence>MTQLRKTVYQTLEPDKKAGTLSHFVDLCLIVLIAVNIVAVILETVASINARHHYLFLVIEVVSVAIFSVEYLARVWSSVENPKFAQARYPRLSYMMSPMALIDLLAILPLYLGYFIKLDLRFLRVLRLLRILKFTRYSSALSMLMDVFREESNAFFGGFFILIVMLVLASSGAYLAEHSTQPEKFGSIPAAMWWAVATLTTVGYGDVTPITPAGKLFGALVAIVGIGMAALPAGILASGMADRLRRTRNELADRFRAALADGVIDAAEEEELEAARRELGLSKRVADEIRNQMLHDSKATTLKHCPHCGELLHRP</sequence>
<keyword evidence="10 13" id="KW-0407">Ion channel</keyword>
<evidence type="ECO:0000259" key="12">
    <source>
        <dbReference type="Pfam" id="PF00520"/>
    </source>
</evidence>
<evidence type="ECO:0000256" key="11">
    <source>
        <dbReference type="SAM" id="Phobius"/>
    </source>
</evidence>
<dbReference type="GO" id="GO:0008076">
    <property type="term" value="C:voltage-gated potassium channel complex"/>
    <property type="evidence" value="ECO:0007669"/>
    <property type="project" value="InterPro"/>
</dbReference>
<dbReference type="PANTHER" id="PTHR11537">
    <property type="entry name" value="VOLTAGE-GATED POTASSIUM CHANNEL"/>
    <property type="match status" value="1"/>
</dbReference>
<keyword evidence="2" id="KW-0813">Transport</keyword>
<evidence type="ECO:0000256" key="9">
    <source>
        <dbReference type="ARBA" id="ARBA00023136"/>
    </source>
</evidence>
<feature type="transmembrane region" description="Helical" evidence="11">
    <location>
        <begin position="154"/>
        <end position="176"/>
    </location>
</feature>
<feature type="domain" description="Ion transport" evidence="12">
    <location>
        <begin position="24"/>
        <end position="242"/>
    </location>
</feature>
<evidence type="ECO:0000256" key="1">
    <source>
        <dbReference type="ARBA" id="ARBA00004141"/>
    </source>
</evidence>
<evidence type="ECO:0000256" key="8">
    <source>
        <dbReference type="ARBA" id="ARBA00023065"/>
    </source>
</evidence>
<keyword evidence="8" id="KW-0406">Ion transport</keyword>
<dbReference type="GO" id="GO:0005249">
    <property type="term" value="F:voltage-gated potassium channel activity"/>
    <property type="evidence" value="ECO:0007669"/>
    <property type="project" value="InterPro"/>
</dbReference>
<reference evidence="13" key="1">
    <citation type="submission" date="2018-06" db="EMBL/GenBank/DDBJ databases">
        <authorList>
            <person name="Zhirakovskaya E."/>
        </authorList>
    </citation>
    <scope>NUCLEOTIDE SEQUENCE</scope>
</reference>
<dbReference type="PANTHER" id="PTHR11537:SF254">
    <property type="entry name" value="POTASSIUM VOLTAGE-GATED CHANNEL PROTEIN SHAB"/>
    <property type="match status" value="1"/>
</dbReference>
<dbReference type="InterPro" id="IPR028325">
    <property type="entry name" value="VG_K_chnl"/>
</dbReference>
<dbReference type="Gene3D" id="1.10.287.70">
    <property type="match status" value="1"/>
</dbReference>
<evidence type="ECO:0000256" key="7">
    <source>
        <dbReference type="ARBA" id="ARBA00022989"/>
    </source>
</evidence>
<dbReference type="AlphaFoldDB" id="A0A3B0REA7"/>
<evidence type="ECO:0000256" key="2">
    <source>
        <dbReference type="ARBA" id="ARBA00022448"/>
    </source>
</evidence>
<keyword evidence="6" id="KW-0630">Potassium</keyword>
<evidence type="ECO:0000313" key="13">
    <source>
        <dbReference type="EMBL" id="VAV90007.1"/>
    </source>
</evidence>
<dbReference type="Pfam" id="PF00520">
    <property type="entry name" value="Ion_trans"/>
    <property type="match status" value="1"/>
</dbReference>
<keyword evidence="3" id="KW-0633">Potassium transport</keyword>
<evidence type="ECO:0000256" key="10">
    <source>
        <dbReference type="ARBA" id="ARBA00023303"/>
    </source>
</evidence>
<keyword evidence="4 11" id="KW-0812">Transmembrane</keyword>
<protein>
    <submittedName>
        <fullName evidence="13">Potassium voltage-gated channel subfamily KQT possible potassium channel, VIC family</fullName>
    </submittedName>
</protein>
<evidence type="ECO:0000256" key="3">
    <source>
        <dbReference type="ARBA" id="ARBA00022538"/>
    </source>
</evidence>
<keyword evidence="7 11" id="KW-1133">Transmembrane helix</keyword>
<dbReference type="PRINTS" id="PR00169">
    <property type="entry name" value="KCHANNEL"/>
</dbReference>
<dbReference type="EMBL" id="UOEG01000054">
    <property type="protein sequence ID" value="VAV90007.1"/>
    <property type="molecule type" value="Genomic_DNA"/>
</dbReference>
<keyword evidence="5" id="KW-0631">Potassium channel</keyword>
<organism evidence="13">
    <name type="scientific">hydrothermal vent metagenome</name>
    <dbReference type="NCBI Taxonomy" id="652676"/>
    <lineage>
        <taxon>unclassified sequences</taxon>
        <taxon>metagenomes</taxon>
        <taxon>ecological metagenomes</taxon>
    </lineage>
</organism>
<dbReference type="SUPFAM" id="SSF81324">
    <property type="entry name" value="Voltage-gated potassium channels"/>
    <property type="match status" value="1"/>
</dbReference>
<keyword evidence="9 11" id="KW-0472">Membrane</keyword>
<proteinExistence type="predicted"/>
<comment type="subcellular location">
    <subcellularLocation>
        <location evidence="1">Membrane</location>
        <topology evidence="1">Multi-pass membrane protein</topology>
    </subcellularLocation>
</comment>
<feature type="transmembrane region" description="Helical" evidence="11">
    <location>
        <begin position="54"/>
        <end position="73"/>
    </location>
</feature>
<dbReference type="GO" id="GO:0001508">
    <property type="term" value="P:action potential"/>
    <property type="evidence" value="ECO:0007669"/>
    <property type="project" value="TreeGrafter"/>
</dbReference>
<evidence type="ECO:0000256" key="5">
    <source>
        <dbReference type="ARBA" id="ARBA00022826"/>
    </source>
</evidence>